<organism evidence="3 4">
    <name type="scientific">Phytophthora aleatoria</name>
    <dbReference type="NCBI Taxonomy" id="2496075"/>
    <lineage>
        <taxon>Eukaryota</taxon>
        <taxon>Sar</taxon>
        <taxon>Stramenopiles</taxon>
        <taxon>Oomycota</taxon>
        <taxon>Peronosporomycetes</taxon>
        <taxon>Peronosporales</taxon>
        <taxon>Peronosporaceae</taxon>
        <taxon>Phytophthora</taxon>
    </lineage>
</organism>
<dbReference type="PANTHER" id="PTHR47723">
    <property type="entry name" value="OS05G0353850 PROTEIN"/>
    <property type="match status" value="1"/>
</dbReference>
<accession>A0A8J5IWF4</accession>
<dbReference type="InterPro" id="IPR053151">
    <property type="entry name" value="RNase_H-like"/>
</dbReference>
<feature type="domain" description="RNase H type-1" evidence="2">
    <location>
        <begin position="44"/>
        <end position="164"/>
    </location>
</feature>
<dbReference type="GO" id="GO:0004523">
    <property type="term" value="F:RNA-DNA hybrid ribonuclease activity"/>
    <property type="evidence" value="ECO:0007669"/>
    <property type="project" value="InterPro"/>
</dbReference>
<feature type="compositionally biased region" description="Polar residues" evidence="1">
    <location>
        <begin position="10"/>
        <end position="22"/>
    </location>
</feature>
<comment type="caution">
    <text evidence="3">The sequence shown here is derived from an EMBL/GenBank/DDBJ whole genome shotgun (WGS) entry which is preliminary data.</text>
</comment>
<evidence type="ECO:0000313" key="4">
    <source>
        <dbReference type="Proteomes" id="UP000709295"/>
    </source>
</evidence>
<dbReference type="AlphaFoldDB" id="A0A8J5IWF4"/>
<dbReference type="InterPro" id="IPR002156">
    <property type="entry name" value="RNaseH_domain"/>
</dbReference>
<keyword evidence="4" id="KW-1185">Reference proteome</keyword>
<dbReference type="Pfam" id="PF13456">
    <property type="entry name" value="RVT_3"/>
    <property type="match status" value="1"/>
</dbReference>
<evidence type="ECO:0000259" key="2">
    <source>
        <dbReference type="Pfam" id="PF13456"/>
    </source>
</evidence>
<proteinExistence type="predicted"/>
<protein>
    <recommendedName>
        <fullName evidence="2">RNase H type-1 domain-containing protein</fullName>
    </recommendedName>
</protein>
<gene>
    <name evidence="3" type="ORF">JG688_00018194</name>
</gene>
<dbReference type="Proteomes" id="UP000709295">
    <property type="component" value="Unassembled WGS sequence"/>
</dbReference>
<dbReference type="EMBL" id="JAENGY010003159">
    <property type="protein sequence ID" value="KAG6942321.1"/>
    <property type="molecule type" value="Genomic_DNA"/>
</dbReference>
<feature type="region of interest" description="Disordered" evidence="1">
    <location>
        <begin position="1"/>
        <end position="22"/>
    </location>
</feature>
<sequence>MQNVKGALTGTVSGAQTRTNRSSAHITVAPDVTVTPATYIVLAFDGGARSSPQQRARVCCVWSNSGSLLWWAARAVYPSGTNNEMERQGLLNGLQRLHWQYRNTSTHIIGDSQIIVNMSLAVYRVKPNYLKPLIRDIRELISQFRRVMLQAVPRGYNVVADGLYNWIMAFGYTKSPSH</sequence>
<dbReference type="GO" id="GO:0003676">
    <property type="term" value="F:nucleic acid binding"/>
    <property type="evidence" value="ECO:0007669"/>
    <property type="project" value="InterPro"/>
</dbReference>
<name>A0A8J5IWF4_9STRA</name>
<evidence type="ECO:0000313" key="3">
    <source>
        <dbReference type="EMBL" id="KAG6942321.1"/>
    </source>
</evidence>
<evidence type="ECO:0000256" key="1">
    <source>
        <dbReference type="SAM" id="MobiDB-lite"/>
    </source>
</evidence>
<reference evidence="3" key="1">
    <citation type="submission" date="2021-01" db="EMBL/GenBank/DDBJ databases">
        <title>Phytophthora aleatoria, a newly-described species from Pinus radiata is distinct from Phytophthora cactorum isolates based on comparative genomics.</title>
        <authorList>
            <person name="Mcdougal R."/>
            <person name="Panda P."/>
            <person name="Williams N."/>
            <person name="Studholme D.J."/>
        </authorList>
    </citation>
    <scope>NUCLEOTIDE SEQUENCE</scope>
    <source>
        <strain evidence="3">NZFS 4037</strain>
    </source>
</reference>
<dbReference type="PANTHER" id="PTHR47723:SF19">
    <property type="entry name" value="POLYNUCLEOTIDYL TRANSFERASE, RIBONUCLEASE H-LIKE SUPERFAMILY PROTEIN"/>
    <property type="match status" value="1"/>
</dbReference>